<keyword evidence="8" id="KW-0406">Ion transport</keyword>
<evidence type="ECO:0000256" key="6">
    <source>
        <dbReference type="ARBA" id="ARBA00022729"/>
    </source>
</evidence>
<accession>A0A831LM07</accession>
<sequence>MKRLHVWLLMQLMVVAALGQHSLKGVVTGNGEPLPGASVVIKNTFYGVSAKSDGSFEFHNLKKGTYTLKASFVGFETREMEVNVPERQQVSMELTPATILTSEVLVSATRAKDKTPVAYTNITGEEIATRNMGQDIPYLLQLTPSFVATSDAGAGVGYTNFRIRGTDMNRINVTVNGIPLNDAESHGTWFVDLPDLASSLENVQVQRGVGTSTNGAAAFGATINLQTNTLNKDPYAEYKTAAGSFNTFKNTVSAGTGLLDGKFTLDARLSKVTSDGFIDRAFSDLKSFFISGGYHSGNTIIKANIFSGLETTYQSWNGVPSVRLNNDLEG</sequence>
<evidence type="ECO:0000256" key="8">
    <source>
        <dbReference type="ARBA" id="ARBA00023065"/>
    </source>
</evidence>
<evidence type="ECO:0000256" key="12">
    <source>
        <dbReference type="SAM" id="SignalP"/>
    </source>
</evidence>
<reference evidence="14" key="1">
    <citation type="journal article" date="2020" name="mSystems">
        <title>Genome- and Community-Level Interaction Insights into Carbon Utilization and Element Cycling Functions of Hydrothermarchaeota in Hydrothermal Sediment.</title>
        <authorList>
            <person name="Zhou Z."/>
            <person name="Liu Y."/>
            <person name="Xu W."/>
            <person name="Pan J."/>
            <person name="Luo Z.H."/>
            <person name="Li M."/>
        </authorList>
    </citation>
    <scope>NUCLEOTIDE SEQUENCE [LARGE SCALE GENOMIC DNA]</scope>
    <source>
        <strain evidence="14">SpSt-1217</strain>
    </source>
</reference>
<dbReference type="PANTHER" id="PTHR32552:SF68">
    <property type="entry name" value="FERRICHROME OUTER MEMBRANE TRANSPORTER_PHAGE RECEPTOR"/>
    <property type="match status" value="1"/>
</dbReference>
<dbReference type="Gene3D" id="2.40.170.20">
    <property type="entry name" value="TonB-dependent receptor, beta-barrel domain"/>
    <property type="match status" value="1"/>
</dbReference>
<keyword evidence="3 11" id="KW-1134">Transmembrane beta strand</keyword>
<dbReference type="InterPro" id="IPR008969">
    <property type="entry name" value="CarboxyPept-like_regulatory"/>
</dbReference>
<dbReference type="AlphaFoldDB" id="A0A831LM07"/>
<keyword evidence="5 11" id="KW-0812">Transmembrane</keyword>
<dbReference type="GO" id="GO:0015344">
    <property type="term" value="F:siderophore uptake transmembrane transporter activity"/>
    <property type="evidence" value="ECO:0007669"/>
    <property type="project" value="TreeGrafter"/>
</dbReference>
<keyword evidence="7" id="KW-0408">Iron</keyword>
<dbReference type="PANTHER" id="PTHR32552">
    <property type="entry name" value="FERRICHROME IRON RECEPTOR-RELATED"/>
    <property type="match status" value="1"/>
</dbReference>
<dbReference type="SUPFAM" id="SSF49464">
    <property type="entry name" value="Carboxypeptidase regulatory domain-like"/>
    <property type="match status" value="1"/>
</dbReference>
<comment type="caution">
    <text evidence="14">The sequence shown here is derived from an EMBL/GenBank/DDBJ whole genome shotgun (WGS) entry which is preliminary data.</text>
</comment>
<evidence type="ECO:0000256" key="7">
    <source>
        <dbReference type="ARBA" id="ARBA00023004"/>
    </source>
</evidence>
<comment type="subcellular location">
    <subcellularLocation>
        <location evidence="1 11">Cell outer membrane</location>
        <topology evidence="1 11">Multi-pass membrane protein</topology>
    </subcellularLocation>
</comment>
<evidence type="ECO:0000256" key="4">
    <source>
        <dbReference type="ARBA" id="ARBA00022496"/>
    </source>
</evidence>
<feature type="domain" description="TonB-dependent receptor plug" evidence="13">
    <location>
        <begin position="112"/>
        <end position="221"/>
    </location>
</feature>
<gene>
    <name evidence="14" type="ORF">ENN90_10830</name>
</gene>
<name>A0A831LM07_9BACT</name>
<evidence type="ECO:0000256" key="2">
    <source>
        <dbReference type="ARBA" id="ARBA00022448"/>
    </source>
</evidence>
<feature type="chain" id="PRO_5032577551" evidence="12">
    <location>
        <begin position="20"/>
        <end position="330"/>
    </location>
</feature>
<dbReference type="Pfam" id="PF07715">
    <property type="entry name" value="Plug"/>
    <property type="match status" value="1"/>
</dbReference>
<dbReference type="Gene3D" id="2.60.40.1120">
    <property type="entry name" value="Carboxypeptidase-like, regulatory domain"/>
    <property type="match status" value="1"/>
</dbReference>
<evidence type="ECO:0000256" key="5">
    <source>
        <dbReference type="ARBA" id="ARBA00022692"/>
    </source>
</evidence>
<evidence type="ECO:0000256" key="3">
    <source>
        <dbReference type="ARBA" id="ARBA00022452"/>
    </source>
</evidence>
<dbReference type="InterPro" id="IPR036942">
    <property type="entry name" value="Beta-barrel_TonB_sf"/>
</dbReference>
<keyword evidence="9 11" id="KW-0472">Membrane</keyword>
<keyword evidence="6 12" id="KW-0732">Signal</keyword>
<protein>
    <submittedName>
        <fullName evidence="14">DUF2012 domain-containing protein</fullName>
    </submittedName>
</protein>
<evidence type="ECO:0000256" key="11">
    <source>
        <dbReference type="PROSITE-ProRule" id="PRU01360"/>
    </source>
</evidence>
<evidence type="ECO:0000256" key="1">
    <source>
        <dbReference type="ARBA" id="ARBA00004571"/>
    </source>
</evidence>
<dbReference type="Proteomes" id="UP000886047">
    <property type="component" value="Unassembled WGS sequence"/>
</dbReference>
<evidence type="ECO:0000259" key="13">
    <source>
        <dbReference type="Pfam" id="PF07715"/>
    </source>
</evidence>
<feature type="non-terminal residue" evidence="14">
    <location>
        <position position="330"/>
    </location>
</feature>
<dbReference type="Pfam" id="PF13715">
    <property type="entry name" value="CarbopepD_reg_2"/>
    <property type="match status" value="1"/>
</dbReference>
<dbReference type="PROSITE" id="PS52016">
    <property type="entry name" value="TONB_DEPENDENT_REC_3"/>
    <property type="match status" value="1"/>
</dbReference>
<keyword evidence="2 11" id="KW-0813">Transport</keyword>
<dbReference type="InterPro" id="IPR039426">
    <property type="entry name" value="TonB-dep_rcpt-like"/>
</dbReference>
<dbReference type="SUPFAM" id="SSF56935">
    <property type="entry name" value="Porins"/>
    <property type="match status" value="1"/>
</dbReference>
<evidence type="ECO:0000256" key="9">
    <source>
        <dbReference type="ARBA" id="ARBA00023136"/>
    </source>
</evidence>
<comment type="similarity">
    <text evidence="11">Belongs to the TonB-dependent receptor family.</text>
</comment>
<feature type="signal peptide" evidence="12">
    <location>
        <begin position="1"/>
        <end position="19"/>
    </location>
</feature>
<dbReference type="GO" id="GO:0009279">
    <property type="term" value="C:cell outer membrane"/>
    <property type="evidence" value="ECO:0007669"/>
    <property type="project" value="UniProtKB-SubCell"/>
</dbReference>
<evidence type="ECO:0000256" key="10">
    <source>
        <dbReference type="ARBA" id="ARBA00023237"/>
    </source>
</evidence>
<keyword evidence="4" id="KW-0410">Iron transport</keyword>
<proteinExistence type="inferred from homology"/>
<dbReference type="EMBL" id="DSDK01000594">
    <property type="protein sequence ID" value="HDR52093.1"/>
    <property type="molecule type" value="Genomic_DNA"/>
</dbReference>
<dbReference type="InterPro" id="IPR012910">
    <property type="entry name" value="Plug_dom"/>
</dbReference>
<organism evidence="14">
    <name type="scientific">Mariniphaga anaerophila</name>
    <dbReference type="NCBI Taxonomy" id="1484053"/>
    <lineage>
        <taxon>Bacteria</taxon>
        <taxon>Pseudomonadati</taxon>
        <taxon>Bacteroidota</taxon>
        <taxon>Bacteroidia</taxon>
        <taxon>Marinilabiliales</taxon>
        <taxon>Prolixibacteraceae</taxon>
        <taxon>Mariniphaga</taxon>
    </lineage>
</organism>
<keyword evidence="10 11" id="KW-0998">Cell outer membrane</keyword>
<evidence type="ECO:0000313" key="14">
    <source>
        <dbReference type="EMBL" id="HDR52093.1"/>
    </source>
</evidence>